<dbReference type="AlphaFoldDB" id="A0A2T7PHJ8"/>
<feature type="compositionally biased region" description="Polar residues" evidence="1">
    <location>
        <begin position="192"/>
        <end position="205"/>
    </location>
</feature>
<sequence length="475" mass="50844">MPTEYAQSTKKPGFANTIARRCPAFQSSIHGRHGRMRHTAQSWDELCGEYFPVRTRWTPPRGTSAAEPDHVTVIPPPPTILDSARFTGIEFVNDTDKENANNKIYDKVHISAGFGSNFVDSVRKTHRGKALNKTRLKREKHNAPEADARVITGTRQPPLVTTMKTTQEASVHGKSREEAVGHTVVATPDNKVLQQSLAPQSQTVSRRVEDSGAARAQDKGPETTTTDRKQRGRGDEVSQGSRDPATLHNAPTGGNSFDKGALTVGGRGKGANEAGGSSGSTGEQQNGKTVTLRARQQTGHKKGEPVTFDVRTVRQQQDEASDAATDLVTFPRQTSTTTAGGVHRRSQGNVPQAVGSLAGQVSDSASFAGSKKTGYKKSSVHDASKSVKGSVGDASSMSAEEWRARESNVPAGRQPENVANSSARNPETVLGAEARDLGADNSAVDDFNSRDVDLEEDESSKKFSKKTSNKGSNFG</sequence>
<proteinExistence type="predicted"/>
<evidence type="ECO:0000256" key="1">
    <source>
        <dbReference type="SAM" id="MobiDB-lite"/>
    </source>
</evidence>
<feature type="compositionally biased region" description="Polar residues" evidence="1">
    <location>
        <begin position="280"/>
        <end position="297"/>
    </location>
</feature>
<keyword evidence="3" id="KW-1185">Reference proteome</keyword>
<dbReference type="Proteomes" id="UP000245119">
    <property type="component" value="Linkage Group LG4"/>
</dbReference>
<evidence type="ECO:0000313" key="2">
    <source>
        <dbReference type="EMBL" id="PVD32884.1"/>
    </source>
</evidence>
<organism evidence="2 3">
    <name type="scientific">Pomacea canaliculata</name>
    <name type="common">Golden apple snail</name>
    <dbReference type="NCBI Taxonomy" id="400727"/>
    <lineage>
        <taxon>Eukaryota</taxon>
        <taxon>Metazoa</taxon>
        <taxon>Spiralia</taxon>
        <taxon>Lophotrochozoa</taxon>
        <taxon>Mollusca</taxon>
        <taxon>Gastropoda</taxon>
        <taxon>Caenogastropoda</taxon>
        <taxon>Architaenioglossa</taxon>
        <taxon>Ampullarioidea</taxon>
        <taxon>Ampullariidae</taxon>
        <taxon>Pomacea</taxon>
    </lineage>
</organism>
<comment type="caution">
    <text evidence="2">The sequence shown here is derived from an EMBL/GenBank/DDBJ whole genome shotgun (WGS) entry which is preliminary data.</text>
</comment>
<dbReference type="OrthoDB" id="3176171at2759"/>
<name>A0A2T7PHJ8_POMCA</name>
<gene>
    <name evidence="2" type="ORF">C0Q70_08331</name>
</gene>
<accession>A0A2T7PHJ8</accession>
<feature type="compositionally biased region" description="Basic and acidic residues" evidence="1">
    <location>
        <begin position="206"/>
        <end position="236"/>
    </location>
</feature>
<feature type="region of interest" description="Disordered" evidence="1">
    <location>
        <begin position="185"/>
        <end position="475"/>
    </location>
</feature>
<dbReference type="EMBL" id="PZQS01000004">
    <property type="protein sequence ID" value="PVD32884.1"/>
    <property type="molecule type" value="Genomic_DNA"/>
</dbReference>
<evidence type="ECO:0000313" key="3">
    <source>
        <dbReference type="Proteomes" id="UP000245119"/>
    </source>
</evidence>
<reference evidence="2 3" key="1">
    <citation type="submission" date="2018-04" db="EMBL/GenBank/DDBJ databases">
        <title>The genome of golden apple snail Pomacea canaliculata provides insight into stress tolerance and invasive adaptation.</title>
        <authorList>
            <person name="Liu C."/>
            <person name="Liu B."/>
            <person name="Ren Y."/>
            <person name="Zhang Y."/>
            <person name="Wang H."/>
            <person name="Li S."/>
            <person name="Jiang F."/>
            <person name="Yin L."/>
            <person name="Zhang G."/>
            <person name="Qian W."/>
            <person name="Fan W."/>
        </authorList>
    </citation>
    <scope>NUCLEOTIDE SEQUENCE [LARGE SCALE GENOMIC DNA]</scope>
    <source>
        <strain evidence="2">SZHN2017</strain>
        <tissue evidence="2">Muscle</tissue>
    </source>
</reference>
<protein>
    <submittedName>
        <fullName evidence="2">Uncharacterized protein</fullName>
    </submittedName>
</protein>